<dbReference type="Proteomes" id="UP000005273">
    <property type="component" value="Unassembled WGS sequence"/>
</dbReference>
<sequence>MCYFWGVIKNIASDSFFSYRESLKSALRNLIILKQIVKNSLLYYNRKKLMFAKGSRFPLWQLQV</sequence>
<gene>
    <name evidence="1" type="ORF">HMPREF1705_04689</name>
</gene>
<keyword evidence="2" id="KW-1185">Reference proteome</keyword>
<dbReference type="EMBL" id="ACJX03000001">
    <property type="protein sequence ID" value="KRT34498.1"/>
    <property type="molecule type" value="Genomic_DNA"/>
</dbReference>
<reference evidence="2" key="1">
    <citation type="submission" date="2012-09" db="EMBL/GenBank/DDBJ databases">
        <authorList>
            <person name="Weinstock G."/>
            <person name="Sodergren E."/>
            <person name="Clifton S."/>
            <person name="Fulton L."/>
            <person name="Fulton B."/>
            <person name="Courtney L."/>
            <person name="Fronick C."/>
            <person name="Harrison M."/>
            <person name="Strong C."/>
            <person name="Farmer C."/>
            <person name="Delehaunty K."/>
            <person name="Markovic C."/>
            <person name="Hall O."/>
            <person name="Minx P."/>
            <person name="Tomlinson C."/>
            <person name="Mitreva M."/>
            <person name="Nelson J."/>
            <person name="Hou S."/>
            <person name="Wollam A."/>
            <person name="Pepin K.H."/>
            <person name="Johnson M."/>
            <person name="Bhonagiri V."/>
            <person name="Nash W.E."/>
            <person name="Suruliraj S."/>
            <person name="Warren W."/>
            <person name="Chinwalla A."/>
            <person name="Mardis E.R."/>
            <person name="Wilson R.K."/>
        </authorList>
    </citation>
    <scope>NUCLEOTIDE SEQUENCE [LARGE SCALE GENOMIC DNA]</scope>
    <source>
        <strain evidence="2">OS1</strain>
    </source>
</reference>
<organism evidence="1 2">
    <name type="scientific">Acetomicrobium hydrogeniformans ATCC BAA-1850</name>
    <dbReference type="NCBI Taxonomy" id="592015"/>
    <lineage>
        <taxon>Bacteria</taxon>
        <taxon>Thermotogati</taxon>
        <taxon>Synergistota</taxon>
        <taxon>Synergistia</taxon>
        <taxon>Synergistales</taxon>
        <taxon>Acetomicrobiaceae</taxon>
        <taxon>Acetomicrobium</taxon>
    </lineage>
</organism>
<comment type="caution">
    <text evidence="1">The sequence shown here is derived from an EMBL/GenBank/DDBJ whole genome shotgun (WGS) entry which is preliminary data.</text>
</comment>
<proteinExistence type="predicted"/>
<evidence type="ECO:0000313" key="2">
    <source>
        <dbReference type="Proteomes" id="UP000005273"/>
    </source>
</evidence>
<dbReference type="AlphaFoldDB" id="A0A0T5X8F0"/>
<evidence type="ECO:0000313" key="1">
    <source>
        <dbReference type="EMBL" id="KRT34498.1"/>
    </source>
</evidence>
<dbReference type="STRING" id="592015.HMPREF1705_04689"/>
<protein>
    <submittedName>
        <fullName evidence="1">Uncharacterized protein</fullName>
    </submittedName>
</protein>
<name>A0A0T5X8F0_9BACT</name>
<accession>A0A0T5X8F0</accession>